<dbReference type="GO" id="GO:0033387">
    <property type="term" value="P:putrescine biosynthetic process from arginine, via ornithine"/>
    <property type="evidence" value="ECO:0007669"/>
    <property type="project" value="TreeGrafter"/>
</dbReference>
<evidence type="ECO:0000313" key="6">
    <source>
        <dbReference type="EMBL" id="NYJ23119.1"/>
    </source>
</evidence>
<reference evidence="6 7" key="1">
    <citation type="submission" date="2020-07" db="EMBL/GenBank/DDBJ databases">
        <title>Sequencing the genomes of 1000 actinobacteria strains.</title>
        <authorList>
            <person name="Klenk H.-P."/>
        </authorList>
    </citation>
    <scope>NUCLEOTIDE SEQUENCE [LARGE SCALE GENOMIC DNA]</scope>
    <source>
        <strain evidence="6 7">DSM 15165</strain>
    </source>
</reference>
<dbReference type="InterPro" id="IPR002433">
    <property type="entry name" value="Orn_de-COase"/>
</dbReference>
<evidence type="ECO:0000256" key="2">
    <source>
        <dbReference type="ARBA" id="ARBA00008872"/>
    </source>
</evidence>
<dbReference type="Gene3D" id="3.20.20.10">
    <property type="entry name" value="Alanine racemase"/>
    <property type="match status" value="1"/>
</dbReference>
<comment type="cofactor">
    <cofactor evidence="1">
        <name>pyridoxal 5'-phosphate</name>
        <dbReference type="ChEBI" id="CHEBI:597326"/>
    </cofactor>
</comment>
<dbReference type="RefSeq" id="WP_179605076.1">
    <property type="nucleotide sequence ID" value="NZ_BAABEH010000001.1"/>
</dbReference>
<evidence type="ECO:0000313" key="7">
    <source>
        <dbReference type="Proteomes" id="UP000578352"/>
    </source>
</evidence>
<keyword evidence="4" id="KW-0456">Lyase</keyword>
<dbReference type="SUPFAM" id="SSF51419">
    <property type="entry name" value="PLP-binding barrel"/>
    <property type="match status" value="1"/>
</dbReference>
<evidence type="ECO:0000256" key="3">
    <source>
        <dbReference type="ARBA" id="ARBA00022898"/>
    </source>
</evidence>
<name>A0A853CS01_9MICO</name>
<sequence length="330" mass="34257">MSTATRTAYPNGAARTDAEAVAVDLDGLPLVVLDLERARRRYQALREEFPWVDVLYDVSALAHPRLLAAVAEADGGFAVTHDQALPALILAGAGGRHVLHATPGAHPHEARAAYDAGVRRFVVDSPRALDVFVGAPADLRVVLKLQPEGVPRPAHRAAVGMTPAEAVAAARAAHGLGIRLSGLSLTLPQNGSPAEYVAEIVRAIGVAADIEAATGSRLRILDLGDGFPGRCDARQGERAELARAIRGIVAPATSGVIVTAAAGRAVTAGCLTVVDGGSEREVDTAAAAELIDAGAEVAVLDGGASLVQRLPLFRGRGRLDHRTVRRTTRT</sequence>
<comment type="similarity">
    <text evidence="2">Belongs to the Orn/Lys/Arg decarboxylase class-II family.</text>
</comment>
<dbReference type="GO" id="GO:0004586">
    <property type="term" value="F:ornithine decarboxylase activity"/>
    <property type="evidence" value="ECO:0007669"/>
    <property type="project" value="TreeGrafter"/>
</dbReference>
<dbReference type="GO" id="GO:0005737">
    <property type="term" value="C:cytoplasm"/>
    <property type="evidence" value="ECO:0007669"/>
    <property type="project" value="TreeGrafter"/>
</dbReference>
<evidence type="ECO:0000259" key="5">
    <source>
        <dbReference type="Pfam" id="PF02784"/>
    </source>
</evidence>
<dbReference type="InterPro" id="IPR009006">
    <property type="entry name" value="Ala_racemase/Decarboxylase_C"/>
</dbReference>
<evidence type="ECO:0000256" key="4">
    <source>
        <dbReference type="ARBA" id="ARBA00023239"/>
    </source>
</evidence>
<dbReference type="AlphaFoldDB" id="A0A853CS01"/>
<protein>
    <submittedName>
        <fullName evidence="6">Diaminopimelate decarboxylase</fullName>
    </submittedName>
</protein>
<dbReference type="EMBL" id="JACCFL010000001">
    <property type="protein sequence ID" value="NYJ23119.1"/>
    <property type="molecule type" value="Genomic_DNA"/>
</dbReference>
<dbReference type="InterPro" id="IPR022644">
    <property type="entry name" value="De-COase2_N"/>
</dbReference>
<accession>A0A853CS01</accession>
<keyword evidence="3" id="KW-0663">Pyridoxal phosphate</keyword>
<dbReference type="PANTHER" id="PTHR11482:SF6">
    <property type="entry name" value="ORNITHINE DECARBOXYLASE 1-RELATED"/>
    <property type="match status" value="1"/>
</dbReference>
<evidence type="ECO:0000256" key="1">
    <source>
        <dbReference type="ARBA" id="ARBA00001933"/>
    </source>
</evidence>
<organism evidence="6 7">
    <name type="scientific">Leifsonia shinshuensis</name>
    <dbReference type="NCBI Taxonomy" id="150026"/>
    <lineage>
        <taxon>Bacteria</taxon>
        <taxon>Bacillati</taxon>
        <taxon>Actinomycetota</taxon>
        <taxon>Actinomycetes</taxon>
        <taxon>Micrococcales</taxon>
        <taxon>Microbacteriaceae</taxon>
        <taxon>Leifsonia</taxon>
    </lineage>
</organism>
<gene>
    <name evidence="6" type="ORF">HNR13_001406</name>
</gene>
<dbReference type="Proteomes" id="UP000578352">
    <property type="component" value="Unassembled WGS sequence"/>
</dbReference>
<dbReference type="PANTHER" id="PTHR11482">
    <property type="entry name" value="ARGININE/DIAMINOPIMELATE/ORNITHINE DECARBOXYLASE"/>
    <property type="match status" value="1"/>
</dbReference>
<dbReference type="InterPro" id="IPR029066">
    <property type="entry name" value="PLP-binding_barrel"/>
</dbReference>
<comment type="caution">
    <text evidence="6">The sequence shown here is derived from an EMBL/GenBank/DDBJ whole genome shotgun (WGS) entry which is preliminary data.</text>
</comment>
<feature type="domain" description="Orn/DAP/Arg decarboxylase 2 N-terminal" evidence="5">
    <location>
        <begin position="37"/>
        <end position="268"/>
    </location>
</feature>
<dbReference type="Gene3D" id="2.40.37.10">
    <property type="entry name" value="Lyase, Ornithine Decarboxylase, Chain A, domain 1"/>
    <property type="match status" value="1"/>
</dbReference>
<dbReference type="Pfam" id="PF02784">
    <property type="entry name" value="Orn_Arg_deC_N"/>
    <property type="match status" value="1"/>
</dbReference>
<proteinExistence type="inferred from homology"/>